<name>A0ABY8TJJ9_TETOB</name>
<evidence type="ECO:0000313" key="2">
    <source>
        <dbReference type="Proteomes" id="UP001244341"/>
    </source>
</evidence>
<proteinExistence type="predicted"/>
<evidence type="ECO:0008006" key="3">
    <source>
        <dbReference type="Google" id="ProtNLM"/>
    </source>
</evidence>
<dbReference type="Proteomes" id="UP001244341">
    <property type="component" value="Chromosome 1b"/>
</dbReference>
<gene>
    <name evidence="1" type="ORF">OEZ85_008615</name>
</gene>
<organism evidence="1 2">
    <name type="scientific">Tetradesmus obliquus</name>
    <name type="common">Green alga</name>
    <name type="synonym">Acutodesmus obliquus</name>
    <dbReference type="NCBI Taxonomy" id="3088"/>
    <lineage>
        <taxon>Eukaryota</taxon>
        <taxon>Viridiplantae</taxon>
        <taxon>Chlorophyta</taxon>
        <taxon>core chlorophytes</taxon>
        <taxon>Chlorophyceae</taxon>
        <taxon>CS clade</taxon>
        <taxon>Sphaeropleales</taxon>
        <taxon>Scenedesmaceae</taxon>
        <taxon>Tetradesmus</taxon>
    </lineage>
</organism>
<reference evidence="1 2" key="1">
    <citation type="submission" date="2023-05" db="EMBL/GenBank/DDBJ databases">
        <title>A 100% complete, gapless, phased diploid assembly of the Scenedesmus obliquus UTEX 3031 genome.</title>
        <authorList>
            <person name="Biondi T.C."/>
            <person name="Hanschen E.R."/>
            <person name="Kwon T."/>
            <person name="Eng W."/>
            <person name="Kruse C.P.S."/>
            <person name="Koehler S.I."/>
            <person name="Kunde Y."/>
            <person name="Gleasner C.D."/>
            <person name="You Mak K.T."/>
            <person name="Polle J."/>
            <person name="Hovde B.T."/>
            <person name="Starkenburg S.R."/>
        </authorList>
    </citation>
    <scope>NUCLEOTIDE SEQUENCE [LARGE SCALE GENOMIC DNA]</scope>
    <source>
        <strain evidence="1 2">DOE0152z</strain>
    </source>
</reference>
<keyword evidence="2" id="KW-1185">Reference proteome</keyword>
<evidence type="ECO:0000313" key="1">
    <source>
        <dbReference type="EMBL" id="WIA09205.1"/>
    </source>
</evidence>
<accession>A0ABY8TJJ9</accession>
<sequence>MVVNNLRAICIRLIHSRLCQLLRSSKRGREISTETPPTTTWSVSAIKMCNRTSSNAENNSSKVFPRGRRISCSTSAESMAIARLQKNTRRRLA</sequence>
<protein>
    <recommendedName>
        <fullName evidence="3">Secreted protein</fullName>
    </recommendedName>
</protein>
<dbReference type="EMBL" id="CP126208">
    <property type="protein sequence ID" value="WIA09205.1"/>
    <property type="molecule type" value="Genomic_DNA"/>
</dbReference>